<gene>
    <name evidence="13" type="ORF">LTR77_006599</name>
</gene>
<evidence type="ECO:0000256" key="4">
    <source>
        <dbReference type="ARBA" id="ARBA00022603"/>
    </source>
</evidence>
<comment type="subcellular location">
    <subcellularLocation>
        <location evidence="1">Cytoplasm</location>
    </subcellularLocation>
</comment>
<evidence type="ECO:0000256" key="6">
    <source>
        <dbReference type="ARBA" id="ARBA00022691"/>
    </source>
</evidence>
<keyword evidence="14" id="KW-1185">Reference proteome</keyword>
<evidence type="ECO:0000256" key="2">
    <source>
        <dbReference type="ARBA" id="ARBA00022490"/>
    </source>
</evidence>
<dbReference type="GO" id="GO:0008033">
    <property type="term" value="P:tRNA processing"/>
    <property type="evidence" value="ECO:0007669"/>
    <property type="project" value="UniProtKB-UniRule"/>
</dbReference>
<dbReference type="GO" id="GO:0005737">
    <property type="term" value="C:cytoplasm"/>
    <property type="evidence" value="ECO:0007669"/>
    <property type="project" value="UniProtKB-SubCell"/>
</dbReference>
<dbReference type="PIRSF" id="PIRSF017259">
    <property type="entry name" value="tRNA_mtfrase_TRM11"/>
    <property type="match status" value="1"/>
</dbReference>
<dbReference type="EC" id="2.1.1.214" evidence="9"/>
<keyword evidence="4 10" id="KW-0489">Methyltransferase</keyword>
<evidence type="ECO:0000256" key="3">
    <source>
        <dbReference type="ARBA" id="ARBA00022555"/>
    </source>
</evidence>
<accession>A0AAV9P5C9</accession>
<keyword evidence="6 10" id="KW-0949">S-adenosyl-L-methionine</keyword>
<dbReference type="InterPro" id="IPR002052">
    <property type="entry name" value="DNA_methylase_N6_adenine_CS"/>
</dbReference>
<dbReference type="RefSeq" id="XP_064657642.1">
    <property type="nucleotide sequence ID" value="XM_064803841.1"/>
</dbReference>
<evidence type="ECO:0000256" key="10">
    <source>
        <dbReference type="PROSITE-ProRule" id="PRU00959"/>
    </source>
</evidence>
<reference evidence="13 14" key="1">
    <citation type="submission" date="2023-08" db="EMBL/GenBank/DDBJ databases">
        <title>Black Yeasts Isolated from many extreme environments.</title>
        <authorList>
            <person name="Coleine C."/>
            <person name="Stajich J.E."/>
            <person name="Selbmann L."/>
        </authorList>
    </citation>
    <scope>NUCLEOTIDE SEQUENCE [LARGE SCALE GENOMIC DNA]</scope>
    <source>
        <strain evidence="13 14">CCFEE 5935</strain>
    </source>
</reference>
<dbReference type="InterPro" id="IPR059073">
    <property type="entry name" value="TRMT11_N"/>
</dbReference>
<evidence type="ECO:0000259" key="11">
    <source>
        <dbReference type="Pfam" id="PF01170"/>
    </source>
</evidence>
<dbReference type="Pfam" id="PF25904">
    <property type="entry name" value="Tmrp11_N"/>
    <property type="match status" value="1"/>
</dbReference>
<dbReference type="GO" id="GO:0000049">
    <property type="term" value="F:tRNA binding"/>
    <property type="evidence" value="ECO:0007669"/>
    <property type="project" value="UniProtKB-UniRule"/>
</dbReference>
<evidence type="ECO:0000313" key="14">
    <source>
        <dbReference type="Proteomes" id="UP001337655"/>
    </source>
</evidence>
<dbReference type="PROSITE" id="PS51627">
    <property type="entry name" value="SAM_MT_TRM11"/>
    <property type="match status" value="1"/>
</dbReference>
<dbReference type="PROSITE" id="PS00092">
    <property type="entry name" value="N6_MTASE"/>
    <property type="match status" value="1"/>
</dbReference>
<dbReference type="GO" id="GO:0043527">
    <property type="term" value="C:tRNA methyltransferase complex"/>
    <property type="evidence" value="ECO:0007669"/>
    <property type="project" value="UniProtKB-ARBA"/>
</dbReference>
<dbReference type="GO" id="GO:0032259">
    <property type="term" value="P:methylation"/>
    <property type="evidence" value="ECO:0007669"/>
    <property type="project" value="UniProtKB-UniRule"/>
</dbReference>
<comment type="caution">
    <text evidence="13">The sequence shown here is derived from an EMBL/GenBank/DDBJ whole genome shotgun (WGS) entry which is preliminary data.</text>
</comment>
<proteinExistence type="inferred from homology"/>
<keyword evidence="3 10" id="KW-0820">tRNA-binding</keyword>
<dbReference type="Proteomes" id="UP001337655">
    <property type="component" value="Unassembled WGS sequence"/>
</dbReference>
<dbReference type="AlphaFoldDB" id="A0AAV9P5C9"/>
<dbReference type="Gene3D" id="3.40.50.150">
    <property type="entry name" value="Vaccinia Virus protein VP39"/>
    <property type="match status" value="1"/>
</dbReference>
<feature type="domain" description="tRNA (guanine(10)-N(2))-methyltransferase TRMT11 N-terminal" evidence="12">
    <location>
        <begin position="1"/>
        <end position="172"/>
    </location>
</feature>
<keyword evidence="5 10" id="KW-0808">Transferase</keyword>
<dbReference type="InterPro" id="IPR000241">
    <property type="entry name" value="RlmKL-like_Mtase"/>
</dbReference>
<dbReference type="InterPro" id="IPR029063">
    <property type="entry name" value="SAM-dependent_MTases_sf"/>
</dbReference>
<evidence type="ECO:0000256" key="8">
    <source>
        <dbReference type="ARBA" id="ARBA00022884"/>
    </source>
</evidence>
<evidence type="ECO:0000256" key="1">
    <source>
        <dbReference type="ARBA" id="ARBA00004496"/>
    </source>
</evidence>
<dbReference type="SUPFAM" id="SSF53335">
    <property type="entry name" value="S-adenosyl-L-methionine-dependent methyltransferases"/>
    <property type="match status" value="1"/>
</dbReference>
<evidence type="ECO:0000259" key="12">
    <source>
        <dbReference type="Pfam" id="PF25904"/>
    </source>
</evidence>
<dbReference type="EMBL" id="JAVRRT010000010">
    <property type="protein sequence ID" value="KAK5168032.1"/>
    <property type="molecule type" value="Genomic_DNA"/>
</dbReference>
<feature type="domain" description="Ribosomal RNA large subunit methyltransferase K/L-like methyltransferase" evidence="11">
    <location>
        <begin position="182"/>
        <end position="296"/>
    </location>
</feature>
<protein>
    <recommendedName>
        <fullName evidence="9">tRNA (guanine(10)-N(2))-methyltransferase</fullName>
        <ecNumber evidence="9">2.1.1.214</ecNumber>
    </recommendedName>
</protein>
<organism evidence="13 14">
    <name type="scientific">Saxophila tyrrhenica</name>
    <dbReference type="NCBI Taxonomy" id="1690608"/>
    <lineage>
        <taxon>Eukaryota</taxon>
        <taxon>Fungi</taxon>
        <taxon>Dikarya</taxon>
        <taxon>Ascomycota</taxon>
        <taxon>Pezizomycotina</taxon>
        <taxon>Dothideomycetes</taxon>
        <taxon>Dothideomycetidae</taxon>
        <taxon>Mycosphaerellales</taxon>
        <taxon>Extremaceae</taxon>
        <taxon>Saxophila</taxon>
    </lineage>
</organism>
<evidence type="ECO:0000256" key="5">
    <source>
        <dbReference type="ARBA" id="ARBA00022679"/>
    </source>
</evidence>
<sequence>MDYLIRFTQIHESFRKPETDALATLANIDLEWVFYSEESPFAIVRFPQPQAKDSAAAARSLITRSILSYSIYELWGSGHDYPSLHADVRHRTSALWPQHCHSTFRFEVDAFQGSHTAAEHRDIIESFAYTGFHGPIRMRNPDNQFVVFEEYELDAPIPKWTCLGRLIAESGRKAINKYSLKKRSYIATTSMDAELSLVTANLAHAADGKLCYDPFVGTGSFPLACAHFGASVFGSDLDGRSIRGKKGRDVKGNFKQYGTSSLYLGGFVADLTNTPLRRERFLDAILCDPPYGVREGLKVLGSNKPSLQEEVLLADGQPAHLAASYLPPKKVYSFTRMLGDILDFSAIMLVDDGRLCMWMPVAGATATDEEDDTDATEEYAVPQHPALEIVSECTQHFNKWSRRLLTYRRRHDSCVDGDAMLAYRAERLGLQSVNGVGTADDLNSFRRKYFQGFLDPALPRKHEKLPHTY</sequence>
<dbReference type="GO" id="GO:0160102">
    <property type="term" value="F:tRNA (guanine(10)-N2)-methyltransferase activity"/>
    <property type="evidence" value="ECO:0007669"/>
    <property type="project" value="UniProtKB-EC"/>
</dbReference>
<dbReference type="PANTHER" id="PTHR13370">
    <property type="entry name" value="RNA METHYLASE-RELATED"/>
    <property type="match status" value="1"/>
</dbReference>
<comment type="similarity">
    <text evidence="10">Belongs to the class I-like SAM-binding methyltransferase superfamily. TRM11 methyltransferase family.</text>
</comment>
<keyword evidence="7 10" id="KW-0819">tRNA processing</keyword>
<dbReference type="Pfam" id="PF01170">
    <property type="entry name" value="UPF0020"/>
    <property type="match status" value="1"/>
</dbReference>
<keyword evidence="8 10" id="KW-0694">RNA-binding</keyword>
<evidence type="ECO:0000256" key="7">
    <source>
        <dbReference type="ARBA" id="ARBA00022694"/>
    </source>
</evidence>
<evidence type="ECO:0000313" key="13">
    <source>
        <dbReference type="EMBL" id="KAK5168032.1"/>
    </source>
</evidence>
<dbReference type="PANTHER" id="PTHR13370:SF3">
    <property type="entry name" value="TRNA (GUANINE(10)-N2)-METHYLTRANSFERASE HOMOLOG"/>
    <property type="match status" value="1"/>
</dbReference>
<name>A0AAV9P5C9_9PEZI</name>
<dbReference type="InterPro" id="IPR016691">
    <property type="entry name" value="TRMT11"/>
</dbReference>
<evidence type="ECO:0000256" key="9">
    <source>
        <dbReference type="ARBA" id="ARBA00066937"/>
    </source>
</evidence>
<dbReference type="GeneID" id="89927939"/>
<keyword evidence="2" id="KW-0963">Cytoplasm</keyword>